<dbReference type="GO" id="GO:0009097">
    <property type="term" value="P:isoleucine biosynthetic process"/>
    <property type="evidence" value="ECO:0007669"/>
    <property type="project" value="UniProtKB-UniPathway"/>
</dbReference>
<protein>
    <submittedName>
        <fullName evidence="9">Threonine dehydratase</fullName>
    </submittedName>
</protein>
<dbReference type="SUPFAM" id="SSF53686">
    <property type="entry name" value="Tryptophan synthase beta subunit-like PLP-dependent enzymes"/>
    <property type="match status" value="1"/>
</dbReference>
<evidence type="ECO:0000256" key="4">
    <source>
        <dbReference type="ARBA" id="ARBA00022624"/>
    </source>
</evidence>
<dbReference type="RefSeq" id="WP_013886212.1">
    <property type="nucleotide sequence ID" value="NC_015672.1"/>
</dbReference>
<evidence type="ECO:0000256" key="6">
    <source>
        <dbReference type="ARBA" id="ARBA00023239"/>
    </source>
</evidence>
<evidence type="ECO:0000256" key="5">
    <source>
        <dbReference type="ARBA" id="ARBA00022898"/>
    </source>
</evidence>
<comment type="similarity">
    <text evidence="3">Belongs to the serine/threonine dehydratase family.</text>
</comment>
<evidence type="ECO:0000256" key="7">
    <source>
        <dbReference type="ARBA" id="ARBA00049406"/>
    </source>
</evidence>
<dbReference type="GO" id="GO:0006565">
    <property type="term" value="P:L-serine catabolic process"/>
    <property type="evidence" value="ECO:0007669"/>
    <property type="project" value="TreeGrafter"/>
</dbReference>
<dbReference type="GO" id="GO:0006567">
    <property type="term" value="P:L-threonine catabolic process"/>
    <property type="evidence" value="ECO:0007669"/>
    <property type="project" value="InterPro"/>
</dbReference>
<sequence length="402" mass="43647">MFEEIKNASTRIGKYIKHIPLYYSNRISELYEGDIFLKLENLQKTGSFKIRGALNSILKNKDKCSSGVIAASAGNHAQGVAYGAQLLDISAKIVMPVDTPLVKIKSTEFYGAEVILYGENYDEAYKKASEIAEDEKLFFIHPFDNNDVICGQGTIGEEIFSENKKIDQIIVPVGGGGLIAGIGSFVKEISPSTKIIGVQADNVCGMTRFLQGRSFSDNMAAPTLAEGIAVKKPGKRTSEICENVVDEMVTVSENDIARAVLDFIELSKLVVEGAGAVPLAAVYASLADVKNLRTVLVISGGNIDVNLITRIINKGLISTGRFVELTISLRDRPGALAGITGVIAETGANILNIEHFRFDNTLPVGFTRVTFSLETKGLEHIRNVVEILRQHGYDVNVNSQIF</sequence>
<evidence type="ECO:0000313" key="9">
    <source>
        <dbReference type="EMBL" id="AEI14722.1"/>
    </source>
</evidence>
<evidence type="ECO:0000256" key="3">
    <source>
        <dbReference type="ARBA" id="ARBA00010869"/>
    </source>
</evidence>
<dbReference type="InterPro" id="IPR002912">
    <property type="entry name" value="ACT_dom"/>
</dbReference>
<dbReference type="InterPro" id="IPR045865">
    <property type="entry name" value="ACT-like_dom_sf"/>
</dbReference>
<keyword evidence="6" id="KW-0456">Lyase</keyword>
<dbReference type="CDD" id="cd01562">
    <property type="entry name" value="Thr-dehyd"/>
    <property type="match status" value="1"/>
</dbReference>
<dbReference type="eggNOG" id="COG0317">
    <property type="taxonomic scope" value="Bacteria"/>
</dbReference>
<name>F8E614_FLESM</name>
<dbReference type="OrthoDB" id="9811476at2"/>
<keyword evidence="4" id="KW-0028">Amino-acid biosynthesis</keyword>
<feature type="domain" description="ACT" evidence="8">
    <location>
        <begin position="324"/>
        <end position="402"/>
    </location>
</feature>
<dbReference type="Pfam" id="PF01842">
    <property type="entry name" value="ACT"/>
    <property type="match status" value="1"/>
</dbReference>
<dbReference type="InterPro" id="IPR001926">
    <property type="entry name" value="TrpB-like_PALP"/>
</dbReference>
<organism evidence="9 10">
    <name type="scientific">Flexistipes sinusarabici (strain ATCC 49648 / DSM 4947 / MAS 10)</name>
    <dbReference type="NCBI Taxonomy" id="717231"/>
    <lineage>
        <taxon>Bacteria</taxon>
        <taxon>Pseudomonadati</taxon>
        <taxon>Deferribacterota</taxon>
        <taxon>Deferribacteres</taxon>
        <taxon>Deferribacterales</taxon>
        <taxon>Flexistipitaceae</taxon>
        <taxon>Flexistipes</taxon>
    </lineage>
</organism>
<keyword evidence="5" id="KW-0663">Pyridoxal phosphate</keyword>
<dbReference type="STRING" id="717231.Flexsi_1065"/>
<reference evidence="10" key="2">
    <citation type="submission" date="2011-06" db="EMBL/GenBank/DDBJ databases">
        <title>The complete genome of Flexistipes sinusarabici DSM 4947.</title>
        <authorList>
            <person name="Lucas S."/>
            <person name="Han J."/>
            <person name="Lapidus A."/>
            <person name="Bruce D."/>
            <person name="Goodwin L."/>
            <person name="Pitluck S."/>
            <person name="Peters L."/>
            <person name="Kyrpides N."/>
            <person name="Mavromatis K."/>
            <person name="Ivanova N."/>
            <person name="Mikhailova N."/>
            <person name="Chertkov O."/>
            <person name="Detter J.C."/>
            <person name="Tapia R."/>
            <person name="Han C."/>
            <person name="Land M."/>
            <person name="Hauser L."/>
            <person name="Markowitz V."/>
            <person name="Cheng J.-F."/>
            <person name="Hugenholtz P."/>
            <person name="Woyke T."/>
            <person name="Wu D."/>
            <person name="Spring S."/>
            <person name="Schroeder M."/>
            <person name="Brambilla E."/>
            <person name="Klenk H.-P."/>
            <person name="Eisen J.A."/>
        </authorList>
    </citation>
    <scope>NUCLEOTIDE SEQUENCE [LARGE SCALE GENOMIC DNA]</scope>
    <source>
        <strain evidence="10">DSM 4947 / MAS 10</strain>
    </source>
</reference>
<dbReference type="EMBL" id="CP002858">
    <property type="protein sequence ID" value="AEI14722.1"/>
    <property type="molecule type" value="Genomic_DNA"/>
</dbReference>
<keyword evidence="4" id="KW-0100">Branched-chain amino acid biosynthesis</keyword>
<dbReference type="PANTHER" id="PTHR48078:SF6">
    <property type="entry name" value="L-THREONINE DEHYDRATASE CATABOLIC TDCB"/>
    <property type="match status" value="1"/>
</dbReference>
<reference evidence="9 10" key="1">
    <citation type="journal article" date="2011" name="Stand. Genomic Sci.">
        <title>Genome sequence of the moderately thermophilic halophile Flexistipes sinusarabici strain (MAS10).</title>
        <authorList>
            <person name="Lapidus A."/>
            <person name="Chertkov O."/>
            <person name="Nolan M."/>
            <person name="Lucas S."/>
            <person name="Hammon N."/>
            <person name="Deshpande S."/>
            <person name="Cheng J.F."/>
            <person name="Tapia R."/>
            <person name="Han C."/>
            <person name="Goodwin L."/>
            <person name="Pitluck S."/>
            <person name="Liolios K."/>
            <person name="Pagani I."/>
            <person name="Ivanova N."/>
            <person name="Huntemann M."/>
            <person name="Mavromatis K."/>
            <person name="Mikhailova N."/>
            <person name="Pati A."/>
            <person name="Chen A."/>
            <person name="Palaniappan K."/>
            <person name="Land M."/>
            <person name="Hauser L."/>
            <person name="Brambilla E.M."/>
            <person name="Rohde M."/>
            <person name="Abt B."/>
            <person name="Spring S."/>
            <person name="Goker M."/>
            <person name="Bristow J."/>
            <person name="Eisen J.A."/>
            <person name="Markowitz V."/>
            <person name="Hugenholtz P."/>
            <person name="Kyrpides N.C."/>
            <person name="Klenk H.P."/>
            <person name="Woyke T."/>
        </authorList>
    </citation>
    <scope>NUCLEOTIDE SEQUENCE [LARGE SCALE GENOMIC DNA]</scope>
    <source>
        <strain evidence="10">DSM 4947 / MAS 10</strain>
    </source>
</reference>
<dbReference type="InterPro" id="IPR005789">
    <property type="entry name" value="Thr_deHydtase_catblc"/>
</dbReference>
<comment type="pathway">
    <text evidence="2">Amino-acid biosynthesis; L-isoleucine biosynthesis; 2-oxobutanoate from L-threonine: step 1/1.</text>
</comment>
<dbReference type="AlphaFoldDB" id="F8E614"/>
<keyword evidence="10" id="KW-1185">Reference proteome</keyword>
<accession>F8E614</accession>
<dbReference type="Gene3D" id="3.40.50.1100">
    <property type="match status" value="2"/>
</dbReference>
<evidence type="ECO:0000313" key="10">
    <source>
        <dbReference type="Proteomes" id="UP000006621"/>
    </source>
</evidence>
<dbReference type="InterPro" id="IPR036052">
    <property type="entry name" value="TrpB-like_PALP_sf"/>
</dbReference>
<dbReference type="HOGENOM" id="CLU_021152_4_1_0"/>
<gene>
    <name evidence="9" type="ordered locus">Flexsi_1065</name>
</gene>
<dbReference type="PANTHER" id="PTHR48078">
    <property type="entry name" value="THREONINE DEHYDRATASE, MITOCHONDRIAL-RELATED"/>
    <property type="match status" value="1"/>
</dbReference>
<dbReference type="KEGG" id="fsi:Flexsi_1065"/>
<dbReference type="Gene3D" id="3.30.70.260">
    <property type="match status" value="1"/>
</dbReference>
<evidence type="ECO:0000259" key="8">
    <source>
        <dbReference type="PROSITE" id="PS51671"/>
    </source>
</evidence>
<dbReference type="Pfam" id="PF00291">
    <property type="entry name" value="PALP"/>
    <property type="match status" value="1"/>
</dbReference>
<dbReference type="NCBIfam" id="TIGR01127">
    <property type="entry name" value="ilvA_1Cterm"/>
    <property type="match status" value="1"/>
</dbReference>
<comment type="cofactor">
    <cofactor evidence="1">
        <name>pyridoxal 5'-phosphate</name>
        <dbReference type="ChEBI" id="CHEBI:597326"/>
    </cofactor>
</comment>
<dbReference type="FunFam" id="3.40.50.1100:FF:000005">
    <property type="entry name" value="Threonine dehydratase catabolic"/>
    <property type="match status" value="1"/>
</dbReference>
<dbReference type="InterPro" id="IPR000634">
    <property type="entry name" value="Ser/Thr_deHydtase_PyrdxlP-BS"/>
</dbReference>
<comment type="catalytic activity">
    <reaction evidence="7">
        <text>L-serine = pyruvate + NH4(+)</text>
        <dbReference type="Rhea" id="RHEA:19169"/>
        <dbReference type="ChEBI" id="CHEBI:15361"/>
        <dbReference type="ChEBI" id="CHEBI:28938"/>
        <dbReference type="ChEBI" id="CHEBI:33384"/>
        <dbReference type="EC" id="4.3.1.17"/>
    </reaction>
</comment>
<dbReference type="PROSITE" id="PS51671">
    <property type="entry name" value="ACT"/>
    <property type="match status" value="1"/>
</dbReference>
<dbReference type="UniPathway" id="UPA00047">
    <property type="reaction ID" value="UER00054"/>
</dbReference>
<dbReference type="CDD" id="cd04886">
    <property type="entry name" value="ACT_ThrD-II-like"/>
    <property type="match status" value="1"/>
</dbReference>
<dbReference type="FunFam" id="3.40.50.1100:FF:000007">
    <property type="entry name" value="L-threonine dehydratase catabolic TdcB"/>
    <property type="match status" value="1"/>
</dbReference>
<dbReference type="Proteomes" id="UP000006621">
    <property type="component" value="Chromosome"/>
</dbReference>
<dbReference type="GO" id="GO:0004794">
    <property type="term" value="F:threonine deaminase activity"/>
    <property type="evidence" value="ECO:0007669"/>
    <property type="project" value="InterPro"/>
</dbReference>
<evidence type="ECO:0000256" key="1">
    <source>
        <dbReference type="ARBA" id="ARBA00001933"/>
    </source>
</evidence>
<evidence type="ECO:0000256" key="2">
    <source>
        <dbReference type="ARBA" id="ARBA00004810"/>
    </source>
</evidence>
<dbReference type="GO" id="GO:0030170">
    <property type="term" value="F:pyridoxal phosphate binding"/>
    <property type="evidence" value="ECO:0007669"/>
    <property type="project" value="InterPro"/>
</dbReference>
<dbReference type="InterPro" id="IPR050147">
    <property type="entry name" value="Ser/Thr_Dehydratase"/>
</dbReference>
<dbReference type="eggNOG" id="COG1171">
    <property type="taxonomic scope" value="Bacteria"/>
</dbReference>
<dbReference type="InterPro" id="IPR044561">
    <property type="entry name" value="ACT_ThrD-II-like"/>
</dbReference>
<keyword evidence="4" id="KW-0412">Isoleucine biosynthesis</keyword>
<proteinExistence type="inferred from homology"/>
<dbReference type="SUPFAM" id="SSF55021">
    <property type="entry name" value="ACT-like"/>
    <property type="match status" value="1"/>
</dbReference>
<dbReference type="PROSITE" id="PS00165">
    <property type="entry name" value="DEHYDRATASE_SER_THR"/>
    <property type="match status" value="1"/>
</dbReference>
<dbReference type="GO" id="GO:0003941">
    <property type="term" value="F:L-serine ammonia-lyase activity"/>
    <property type="evidence" value="ECO:0007669"/>
    <property type="project" value="UniProtKB-EC"/>
</dbReference>